<gene>
    <name evidence="3" type="ORF">SAMN04488035_1946</name>
</gene>
<dbReference type="CDD" id="cd01832">
    <property type="entry name" value="SGNH_hydrolase_like_1"/>
    <property type="match status" value="1"/>
</dbReference>
<dbReference type="OrthoDB" id="3465773at2"/>
<dbReference type="EMBL" id="FONZ01000003">
    <property type="protein sequence ID" value="SFF20195.1"/>
    <property type="molecule type" value="Genomic_DNA"/>
</dbReference>
<evidence type="ECO:0000259" key="2">
    <source>
        <dbReference type="Pfam" id="PF13472"/>
    </source>
</evidence>
<keyword evidence="4" id="KW-1185">Reference proteome</keyword>
<organism evidence="3 4">
    <name type="scientific">Flavimobilis marinus</name>
    <dbReference type="NCBI Taxonomy" id="285351"/>
    <lineage>
        <taxon>Bacteria</taxon>
        <taxon>Bacillati</taxon>
        <taxon>Actinomycetota</taxon>
        <taxon>Actinomycetes</taxon>
        <taxon>Micrococcales</taxon>
        <taxon>Jonesiaceae</taxon>
        <taxon>Flavimobilis</taxon>
    </lineage>
</organism>
<dbReference type="Pfam" id="PF13472">
    <property type="entry name" value="Lipase_GDSL_2"/>
    <property type="match status" value="1"/>
</dbReference>
<sequence>MVPVTDEPTAPSEQTPDDQPTTERASTERSSTLPPAPWTRYVAIGDSFTEGLWDTSPSDPEQCRGWADRLAETFASRAQAAGAPDVTYANLAVRGKLLRPILVHQLPQALRLKPDLVSMIGGGNDMLRPSADPDEMARNLEDAVIRIRATGADVLLGTGVDAADSPIIKVTRGRVAVYNAHIWSIARRHGAHVLDLWGMQFIRDWRMWAEDRIHLTAEGHRRVAQGALVALGQQPDDIAWETPLEGAPAVARALRARENAQWMREHLYPWAQRRLTGRSSGDLRSAKYPDLTPVEPRDPR</sequence>
<dbReference type="Gene3D" id="3.40.50.1110">
    <property type="entry name" value="SGNH hydrolase"/>
    <property type="match status" value="1"/>
</dbReference>
<feature type="region of interest" description="Disordered" evidence="1">
    <location>
        <begin position="280"/>
        <end position="300"/>
    </location>
</feature>
<dbReference type="PANTHER" id="PTHR43784">
    <property type="entry name" value="GDSL-LIKE LIPASE/ACYLHYDROLASE, PUTATIVE (AFU_ORTHOLOGUE AFUA_2G00820)-RELATED"/>
    <property type="match status" value="1"/>
</dbReference>
<dbReference type="STRING" id="285351.SAMN04488035_1946"/>
<dbReference type="InterPro" id="IPR013830">
    <property type="entry name" value="SGNH_hydro"/>
</dbReference>
<dbReference type="SUPFAM" id="SSF52266">
    <property type="entry name" value="SGNH hydrolase"/>
    <property type="match status" value="1"/>
</dbReference>
<dbReference type="AlphaFoldDB" id="A0A1I2GRG6"/>
<name>A0A1I2GRG6_9MICO</name>
<evidence type="ECO:0000256" key="1">
    <source>
        <dbReference type="SAM" id="MobiDB-lite"/>
    </source>
</evidence>
<evidence type="ECO:0000313" key="3">
    <source>
        <dbReference type="EMBL" id="SFF20195.1"/>
    </source>
</evidence>
<dbReference type="PANTHER" id="PTHR43784:SF2">
    <property type="entry name" value="GDSL-LIKE LIPASE_ACYLHYDROLASE, PUTATIVE (AFU_ORTHOLOGUE AFUA_2G00820)-RELATED"/>
    <property type="match status" value="1"/>
</dbReference>
<feature type="compositionally biased region" description="Low complexity" evidence="1">
    <location>
        <begin position="22"/>
        <end position="32"/>
    </location>
</feature>
<proteinExistence type="predicted"/>
<dbReference type="InterPro" id="IPR053140">
    <property type="entry name" value="GDSL_Rv0518-like"/>
</dbReference>
<evidence type="ECO:0000313" key="4">
    <source>
        <dbReference type="Proteomes" id="UP000198520"/>
    </source>
</evidence>
<reference evidence="4" key="1">
    <citation type="submission" date="2016-10" db="EMBL/GenBank/DDBJ databases">
        <authorList>
            <person name="Varghese N."/>
            <person name="Submissions S."/>
        </authorList>
    </citation>
    <scope>NUCLEOTIDE SEQUENCE [LARGE SCALE GENOMIC DNA]</scope>
    <source>
        <strain evidence="4">DSM 19083</strain>
    </source>
</reference>
<feature type="region of interest" description="Disordered" evidence="1">
    <location>
        <begin position="1"/>
        <end position="38"/>
    </location>
</feature>
<accession>A0A1I2GRG6</accession>
<feature type="domain" description="SGNH hydrolase-type esterase" evidence="2">
    <location>
        <begin position="43"/>
        <end position="222"/>
    </location>
</feature>
<dbReference type="RefSeq" id="WP_093377928.1">
    <property type="nucleotide sequence ID" value="NZ_BNAN01000003.1"/>
</dbReference>
<protein>
    <submittedName>
        <fullName evidence="3">Lysophospholipase L1</fullName>
    </submittedName>
</protein>
<dbReference type="Proteomes" id="UP000198520">
    <property type="component" value="Unassembled WGS sequence"/>
</dbReference>
<dbReference type="InterPro" id="IPR036514">
    <property type="entry name" value="SGNH_hydro_sf"/>
</dbReference>